<feature type="transmembrane region" description="Helical" evidence="1">
    <location>
        <begin position="342"/>
        <end position="363"/>
    </location>
</feature>
<feature type="transmembrane region" description="Helical" evidence="1">
    <location>
        <begin position="694"/>
        <end position="717"/>
    </location>
</feature>
<dbReference type="EMBL" id="SOHM01000018">
    <property type="protein sequence ID" value="TFD91044.1"/>
    <property type="molecule type" value="Genomic_DNA"/>
</dbReference>
<reference evidence="2 3" key="1">
    <citation type="submission" date="2019-03" db="EMBL/GenBank/DDBJ databases">
        <title>Genomics of glacier-inhabiting Cryobacterium strains.</title>
        <authorList>
            <person name="Liu Q."/>
            <person name="Xin Y.-H."/>
        </authorList>
    </citation>
    <scope>NUCLEOTIDE SEQUENCE [LARGE SCALE GENOMIC DNA]</scope>
    <source>
        <strain evidence="2 3">Sr59</strain>
    </source>
</reference>
<protein>
    <submittedName>
        <fullName evidence="2">Uncharacterized protein</fullName>
    </submittedName>
</protein>
<feature type="transmembrane region" description="Helical" evidence="1">
    <location>
        <begin position="6"/>
        <end position="25"/>
    </location>
</feature>
<organism evidence="2 3">
    <name type="scientific">Cryobacterium lactosi</name>
    <dbReference type="NCBI Taxonomy" id="1259202"/>
    <lineage>
        <taxon>Bacteria</taxon>
        <taxon>Bacillati</taxon>
        <taxon>Actinomycetota</taxon>
        <taxon>Actinomycetes</taxon>
        <taxon>Micrococcales</taxon>
        <taxon>Microbacteriaceae</taxon>
        <taxon>Cryobacterium</taxon>
    </lineage>
</organism>
<feature type="transmembrane region" description="Helical" evidence="1">
    <location>
        <begin position="94"/>
        <end position="117"/>
    </location>
</feature>
<comment type="caution">
    <text evidence="2">The sequence shown here is derived from an EMBL/GenBank/DDBJ whole genome shotgun (WGS) entry which is preliminary data.</text>
</comment>
<accession>A0A4R9BUJ6</accession>
<sequence length="743" mass="79459">MKSRFVWPAVVVVAVLLGAALPLLVNRGYYFIDDTQSGAFGQWYEIGTRILEGNWSLINPLVWQSGNYLAEGAWGIFSPVLWLIGLWSHWAGNALIFSTVVKVVCLVAGSLGAYLLARTFQSSRGWAAAVAVALPFTGVTFYLDATTWVNGLLAWSMWALAWALTRRAVFSAKSPTLALLACIGTVGIGYVHATIFLAVALAATIAEAFIARHRASIVRAFLIATGAGLFAVIVHLPGLLTAGTSGRTKGVVNTGLLTVDLSGLVAANTPVGIPQVGFFGAFFPSAPLVYISWMLPLFAFIAWKRLMPVLATRLSVVIFFGVALIGVLLPSDVGPLRIPLRMMPYLAIAVLLILAIGLSLARVEVLSRRRFLAGSAYAVFGGLLTVFQGPQYAGVVALAILAVIIVLWVFYRITSPRGLPGLSAPWRDRARASRAWLLPALAVLVTLGVILPQHVVHTSGPLLNYQVPSSVQSYRDLLADAKGDVLVVGGPQNGQIQQGDWAETTVANLWYIPEAPVQNAYTSVFYPGYGDALCMAYQGVTCADLLPKLFTADSDTEQNLVDDLGVSSILIVKSSVPEELWAETPAGWQVAADTALTRLIVRDTPVPGAGSVVWSDDETSVTVLHEDDMGVSFRVDEVGADGGQVALSRISWPGYEVDGGTVSDELINGFMMGIDIPADSAGEVVTVSFRAPGWPVQILSGVLLVLLLLGWGAIRLWGRGRAGSRPRPAWATELREPLKVENS</sequence>
<feature type="transmembrane region" description="Helical" evidence="1">
    <location>
        <begin position="279"/>
        <end position="303"/>
    </location>
</feature>
<feature type="transmembrane region" description="Helical" evidence="1">
    <location>
        <begin position="217"/>
        <end position="239"/>
    </location>
</feature>
<name>A0A4R9BUJ6_9MICO</name>
<keyword evidence="1" id="KW-1133">Transmembrane helix</keyword>
<proteinExistence type="predicted"/>
<keyword evidence="3" id="KW-1185">Reference proteome</keyword>
<evidence type="ECO:0000256" key="1">
    <source>
        <dbReference type="SAM" id="Phobius"/>
    </source>
</evidence>
<feature type="transmembrane region" description="Helical" evidence="1">
    <location>
        <begin position="393"/>
        <end position="414"/>
    </location>
</feature>
<evidence type="ECO:0000313" key="2">
    <source>
        <dbReference type="EMBL" id="TFD91044.1"/>
    </source>
</evidence>
<keyword evidence="1" id="KW-0812">Transmembrane</keyword>
<feature type="transmembrane region" description="Helical" evidence="1">
    <location>
        <begin position="68"/>
        <end position="88"/>
    </location>
</feature>
<feature type="transmembrane region" description="Helical" evidence="1">
    <location>
        <begin position="310"/>
        <end position="330"/>
    </location>
</feature>
<dbReference type="RefSeq" id="WP_166793195.1">
    <property type="nucleotide sequence ID" value="NZ_SOHM01000018.1"/>
</dbReference>
<gene>
    <name evidence="2" type="ORF">E3T61_09205</name>
</gene>
<feature type="transmembrane region" description="Helical" evidence="1">
    <location>
        <begin position="177"/>
        <end position="205"/>
    </location>
</feature>
<dbReference type="Proteomes" id="UP000298468">
    <property type="component" value="Unassembled WGS sequence"/>
</dbReference>
<keyword evidence="1" id="KW-0472">Membrane</keyword>
<dbReference type="AlphaFoldDB" id="A0A4R9BUJ6"/>
<feature type="transmembrane region" description="Helical" evidence="1">
    <location>
        <begin position="370"/>
        <end position="387"/>
    </location>
</feature>
<feature type="transmembrane region" description="Helical" evidence="1">
    <location>
        <begin position="148"/>
        <end position="165"/>
    </location>
</feature>
<feature type="transmembrane region" description="Helical" evidence="1">
    <location>
        <begin position="124"/>
        <end position="142"/>
    </location>
</feature>
<evidence type="ECO:0000313" key="3">
    <source>
        <dbReference type="Proteomes" id="UP000298468"/>
    </source>
</evidence>
<feature type="transmembrane region" description="Helical" evidence="1">
    <location>
        <begin position="435"/>
        <end position="456"/>
    </location>
</feature>